<keyword evidence="3" id="KW-1185">Reference proteome</keyword>
<comment type="caution">
    <text evidence="2">The sequence shown here is derived from an EMBL/GenBank/DDBJ whole genome shotgun (WGS) entry which is preliminary data.</text>
</comment>
<keyword evidence="1" id="KW-1133">Transmembrane helix</keyword>
<keyword evidence="1" id="KW-0472">Membrane</keyword>
<gene>
    <name evidence="2" type="ORF">FNW02_06085</name>
</gene>
<evidence type="ECO:0000256" key="1">
    <source>
        <dbReference type="SAM" id="Phobius"/>
    </source>
</evidence>
<dbReference type="RefSeq" id="WP_191756659.1">
    <property type="nucleotide sequence ID" value="NZ_VJXY01000004.1"/>
</dbReference>
<accession>A0AA40SUB8</accession>
<dbReference type="EMBL" id="VJXY01000004">
    <property type="protein sequence ID" value="MBD6615424.1"/>
    <property type="molecule type" value="Genomic_DNA"/>
</dbReference>
<dbReference type="Proteomes" id="UP001165986">
    <property type="component" value="Unassembled WGS sequence"/>
</dbReference>
<proteinExistence type="predicted"/>
<name>A0AA40SUB8_9NOST</name>
<organism evidence="2 3">
    <name type="scientific">Komarekiella delphini-convector SJRDD-AB1</name>
    <dbReference type="NCBI Taxonomy" id="2593771"/>
    <lineage>
        <taxon>Bacteria</taxon>
        <taxon>Bacillati</taxon>
        <taxon>Cyanobacteriota</taxon>
        <taxon>Cyanophyceae</taxon>
        <taxon>Nostocales</taxon>
        <taxon>Nostocaceae</taxon>
        <taxon>Komarekiella</taxon>
        <taxon>Komarekiella delphini-convector</taxon>
    </lineage>
</organism>
<keyword evidence="1" id="KW-0812">Transmembrane</keyword>
<protein>
    <submittedName>
        <fullName evidence="2">Uncharacterized protein</fullName>
    </submittedName>
</protein>
<evidence type="ECO:0000313" key="3">
    <source>
        <dbReference type="Proteomes" id="UP001165986"/>
    </source>
</evidence>
<sequence length="66" mass="6820">MVILTILFVVFLIVGIGAVVEEEGGDGTSAIFCILLSLGLVASFIMGPFGFIVAILLFFLLIGAAS</sequence>
<feature type="transmembrane region" description="Helical" evidence="1">
    <location>
        <begin position="28"/>
        <end position="61"/>
    </location>
</feature>
<dbReference type="AlphaFoldDB" id="A0AA40SUB8"/>
<evidence type="ECO:0000313" key="2">
    <source>
        <dbReference type="EMBL" id="MBD6615424.1"/>
    </source>
</evidence>
<reference evidence="2" key="1">
    <citation type="submission" date="2019-07" db="EMBL/GenBank/DDBJ databases">
        <title>Toxilogical consequences of a new and cryptic species of cyanobacteria (Komarekiella delphini-convector) recovered from the epidermis of a bottlenose dolphin and 1500 ft. in the air.</title>
        <authorList>
            <person name="Brown A.O."/>
            <person name="Dvorak P."/>
            <person name="Villanueva C.D."/>
            <person name="Foss A.J."/>
            <person name="Garvey A.D."/>
            <person name="Gibson Q.A."/>
            <person name="Johansen J.R."/>
            <person name="Casamatta D.A."/>
        </authorList>
    </citation>
    <scope>NUCLEOTIDE SEQUENCE</scope>
    <source>
        <strain evidence="2">SJRDD-AB1</strain>
    </source>
</reference>